<dbReference type="OrthoDB" id="2418081at2759"/>
<feature type="non-terminal residue" evidence="3">
    <location>
        <position position="219"/>
    </location>
</feature>
<comment type="similarity">
    <text evidence="1">Belongs to the AB hydrolase superfamily. AB hydrolase 2 family.</text>
</comment>
<dbReference type="Proteomes" id="UP000779574">
    <property type="component" value="Unassembled WGS sequence"/>
</dbReference>
<feature type="domain" description="Phospholipase/carboxylesterase/thioesterase" evidence="2">
    <location>
        <begin position="34"/>
        <end position="205"/>
    </location>
</feature>
<reference evidence="3" key="2">
    <citation type="submission" date="2021-08" db="EMBL/GenBank/DDBJ databases">
        <authorList>
            <person name="Gostincar C."/>
            <person name="Sun X."/>
            <person name="Song Z."/>
            <person name="Gunde-Cimerman N."/>
        </authorList>
    </citation>
    <scope>NUCLEOTIDE SEQUENCE</scope>
    <source>
        <strain evidence="3">EXF-9911</strain>
    </source>
</reference>
<dbReference type="PANTHER" id="PTHR10655:SF63">
    <property type="entry name" value="PHOSPHOLIPASE_CARBOXYLESTERASE_THIOESTERASE DOMAIN-CONTAINING PROTEIN"/>
    <property type="match status" value="1"/>
</dbReference>
<evidence type="ECO:0000313" key="3">
    <source>
        <dbReference type="EMBL" id="KAG9677657.1"/>
    </source>
</evidence>
<dbReference type="Pfam" id="PF02230">
    <property type="entry name" value="Abhydrolase_2"/>
    <property type="match status" value="1"/>
</dbReference>
<evidence type="ECO:0000256" key="1">
    <source>
        <dbReference type="ARBA" id="ARBA00006499"/>
    </source>
</evidence>
<comment type="caution">
    <text evidence="3">The sequence shown here is derived from an EMBL/GenBank/DDBJ whole genome shotgun (WGS) entry which is preliminary data.</text>
</comment>
<dbReference type="GO" id="GO:0005737">
    <property type="term" value="C:cytoplasm"/>
    <property type="evidence" value="ECO:0007669"/>
    <property type="project" value="TreeGrafter"/>
</dbReference>
<dbReference type="AlphaFoldDB" id="A0A9P8E3N7"/>
<protein>
    <submittedName>
        <fullName evidence="3">Alpha/beta-hydrolase</fullName>
    </submittedName>
</protein>
<organism evidence="3 4">
    <name type="scientific">Aureobasidium melanogenum</name>
    <name type="common">Aureobasidium pullulans var. melanogenum</name>
    <dbReference type="NCBI Taxonomy" id="46634"/>
    <lineage>
        <taxon>Eukaryota</taxon>
        <taxon>Fungi</taxon>
        <taxon>Dikarya</taxon>
        <taxon>Ascomycota</taxon>
        <taxon>Pezizomycotina</taxon>
        <taxon>Dothideomycetes</taxon>
        <taxon>Dothideomycetidae</taxon>
        <taxon>Dothideales</taxon>
        <taxon>Saccotheciaceae</taxon>
        <taxon>Aureobasidium</taxon>
    </lineage>
</organism>
<dbReference type="InterPro" id="IPR003140">
    <property type="entry name" value="PLipase/COase/thioEstase"/>
</dbReference>
<accession>A0A9P8E3N7</accession>
<dbReference type="EMBL" id="JAHFXF010001056">
    <property type="protein sequence ID" value="KAG9677657.1"/>
    <property type="molecule type" value="Genomic_DNA"/>
</dbReference>
<gene>
    <name evidence="3" type="ORF">KCU76_g15718</name>
</gene>
<proteinExistence type="inferred from homology"/>
<dbReference type="GO" id="GO:0052689">
    <property type="term" value="F:carboxylic ester hydrolase activity"/>
    <property type="evidence" value="ECO:0007669"/>
    <property type="project" value="TreeGrafter"/>
</dbReference>
<dbReference type="InterPro" id="IPR029058">
    <property type="entry name" value="AB_hydrolase_fold"/>
</dbReference>
<evidence type="ECO:0000259" key="2">
    <source>
        <dbReference type="Pfam" id="PF02230"/>
    </source>
</evidence>
<dbReference type="PANTHER" id="PTHR10655">
    <property type="entry name" value="LYSOPHOSPHOLIPASE-RELATED"/>
    <property type="match status" value="1"/>
</dbReference>
<dbReference type="SUPFAM" id="SSF53474">
    <property type="entry name" value="alpha/beta-Hydrolases"/>
    <property type="match status" value="1"/>
</dbReference>
<name>A0A9P8E3N7_AURME</name>
<dbReference type="Gene3D" id="3.40.50.1820">
    <property type="entry name" value="alpha/beta hydrolase"/>
    <property type="match status" value="1"/>
</dbReference>
<reference evidence="3" key="1">
    <citation type="journal article" date="2021" name="J Fungi (Basel)">
        <title>Virulence traits and population genomics of the black yeast Aureobasidium melanogenum.</title>
        <authorList>
            <person name="Cernosa A."/>
            <person name="Sun X."/>
            <person name="Gostincar C."/>
            <person name="Fang C."/>
            <person name="Gunde-Cimerman N."/>
            <person name="Song Z."/>
        </authorList>
    </citation>
    <scope>NUCLEOTIDE SEQUENCE</scope>
    <source>
        <strain evidence="3">EXF-9911</strain>
    </source>
</reference>
<dbReference type="InterPro" id="IPR050565">
    <property type="entry name" value="LYPA1-2/EST-like"/>
</dbReference>
<dbReference type="GO" id="GO:0008474">
    <property type="term" value="F:palmitoyl-(protein) hydrolase activity"/>
    <property type="evidence" value="ECO:0007669"/>
    <property type="project" value="TreeGrafter"/>
</dbReference>
<sequence>MLHGRDSVASELAEELFESQASDSRTLPQIYSGFKWMFPNSGLLKSERFGMELSQWFDMWSTEKPHDEEEMNRAGIEKAVARIVELIKSETALVPLGHIFLGGISQGAAVAIHSLLRSGLQIGGYMGFCTWLPLHDEVQSRTPISTPIFLAHNKDDEVISIDNGERMQGVLQHLGLGVTWRTYETGGHWPNEPQGIDDLIAFLTACGVSITDQSTPMDL</sequence>
<evidence type="ECO:0000313" key="4">
    <source>
        <dbReference type="Proteomes" id="UP000779574"/>
    </source>
</evidence>